<protein>
    <recommendedName>
        <fullName evidence="2">Nucleolar protein 9</fullName>
    </recommendedName>
    <alternativeName>
        <fullName evidence="5 6">Pumilio domain-containing protein NOP9</fullName>
    </alternativeName>
</protein>
<reference evidence="8 9" key="1">
    <citation type="journal article" date="2018" name="BMC Genomics">
        <title>Comparative genome analyses reveal sequence features reflecting distinct modes of host-adaptation between dicot and monocot powdery mildew.</title>
        <authorList>
            <person name="Wu Y."/>
            <person name="Ma X."/>
            <person name="Pan Z."/>
            <person name="Kale S.D."/>
            <person name="Song Y."/>
            <person name="King H."/>
            <person name="Zhang Q."/>
            <person name="Presley C."/>
            <person name="Deng X."/>
            <person name="Wei C.I."/>
            <person name="Xiao S."/>
        </authorList>
    </citation>
    <scope>NUCLEOTIDE SEQUENCE [LARGE SCALE GENOMIC DNA]</scope>
    <source>
        <strain evidence="8">UMSG3</strain>
    </source>
</reference>
<dbReference type="Pfam" id="PF22493">
    <property type="entry name" value="PUF_NOP9"/>
    <property type="match status" value="1"/>
</dbReference>
<dbReference type="Gene3D" id="1.25.10.10">
    <property type="entry name" value="Leucine-rich Repeat Variant"/>
    <property type="match status" value="2"/>
</dbReference>
<evidence type="ECO:0000256" key="5">
    <source>
        <dbReference type="ARBA" id="ARBA00030932"/>
    </source>
</evidence>
<keyword evidence="9" id="KW-1185">Reference proteome</keyword>
<dbReference type="SMART" id="SM00025">
    <property type="entry name" value="Pumilio"/>
    <property type="match status" value="6"/>
</dbReference>
<dbReference type="GO" id="GO:0005730">
    <property type="term" value="C:nucleolus"/>
    <property type="evidence" value="ECO:0007669"/>
    <property type="project" value="UniProtKB-SubCell"/>
</dbReference>
<comment type="caution">
    <text evidence="8">The sequence shown here is derived from an EMBL/GenBank/DDBJ whole genome shotgun (WGS) entry which is preliminary data.</text>
</comment>
<keyword evidence="3" id="KW-0677">Repeat</keyword>
<dbReference type="GO" id="GO:0030686">
    <property type="term" value="C:90S preribosome"/>
    <property type="evidence" value="ECO:0007669"/>
    <property type="project" value="TreeGrafter"/>
</dbReference>
<dbReference type="GO" id="GO:0030688">
    <property type="term" value="C:preribosome, small subunit precursor"/>
    <property type="evidence" value="ECO:0007669"/>
    <property type="project" value="TreeGrafter"/>
</dbReference>
<name>A0A420HDX4_9PEZI</name>
<comment type="function">
    <text evidence="4">RNA-binding nucleolar protein required for pre-rRNA processing. Involved in production of 18S rRNA and assembly of small ribosomal subunit.</text>
</comment>
<dbReference type="GO" id="GO:0000056">
    <property type="term" value="P:ribosomal small subunit export from nucleus"/>
    <property type="evidence" value="ECO:0007669"/>
    <property type="project" value="TreeGrafter"/>
</dbReference>
<evidence type="ECO:0000256" key="3">
    <source>
        <dbReference type="ARBA" id="ARBA00022737"/>
    </source>
</evidence>
<comment type="subcellular location">
    <subcellularLocation>
        <location evidence="1">Nucleus</location>
        <location evidence="1">Nucleolus</location>
    </subcellularLocation>
</comment>
<evidence type="ECO:0000313" key="8">
    <source>
        <dbReference type="EMBL" id="RKF55577.1"/>
    </source>
</evidence>
<feature type="compositionally biased region" description="Basic and acidic residues" evidence="7">
    <location>
        <begin position="1"/>
        <end position="24"/>
    </location>
</feature>
<dbReference type="Proteomes" id="UP000283383">
    <property type="component" value="Unassembled WGS sequence"/>
</dbReference>
<proteinExistence type="predicted"/>
<dbReference type="SUPFAM" id="SSF48371">
    <property type="entry name" value="ARM repeat"/>
    <property type="match status" value="1"/>
</dbReference>
<dbReference type="InterPro" id="IPR011989">
    <property type="entry name" value="ARM-like"/>
</dbReference>
<evidence type="ECO:0000256" key="6">
    <source>
        <dbReference type="ARBA" id="ARBA00031929"/>
    </source>
</evidence>
<evidence type="ECO:0000313" key="9">
    <source>
        <dbReference type="Proteomes" id="UP000283383"/>
    </source>
</evidence>
<dbReference type="InterPro" id="IPR016024">
    <property type="entry name" value="ARM-type_fold"/>
</dbReference>
<dbReference type="STRING" id="62708.A0A420HDX4"/>
<feature type="region of interest" description="Disordered" evidence="7">
    <location>
        <begin position="699"/>
        <end position="724"/>
    </location>
</feature>
<dbReference type="PANTHER" id="PTHR13102">
    <property type="entry name" value="NUCLEOLAR PROTEIN 9"/>
    <property type="match status" value="1"/>
</dbReference>
<evidence type="ECO:0000256" key="1">
    <source>
        <dbReference type="ARBA" id="ARBA00004604"/>
    </source>
</evidence>
<dbReference type="PANTHER" id="PTHR13102:SF0">
    <property type="entry name" value="NUCLEOLAR PROTEIN 9"/>
    <property type="match status" value="1"/>
</dbReference>
<dbReference type="InterPro" id="IPR001313">
    <property type="entry name" value="Pumilio_RNA-bd_rpt"/>
</dbReference>
<dbReference type="GO" id="GO:0003723">
    <property type="term" value="F:RNA binding"/>
    <property type="evidence" value="ECO:0007669"/>
    <property type="project" value="InterPro"/>
</dbReference>
<dbReference type="EMBL" id="MCBQ01020087">
    <property type="protein sequence ID" value="RKF55577.1"/>
    <property type="molecule type" value="Genomic_DNA"/>
</dbReference>
<dbReference type="GO" id="GO:0000480">
    <property type="term" value="P:endonucleolytic cleavage in 5'-ETS of tricistronic rRNA transcript (SSU-rRNA, 5.8S rRNA, LSU-rRNA)"/>
    <property type="evidence" value="ECO:0007669"/>
    <property type="project" value="TreeGrafter"/>
</dbReference>
<feature type="region of interest" description="Disordered" evidence="7">
    <location>
        <begin position="1"/>
        <end position="37"/>
    </location>
</feature>
<dbReference type="GO" id="GO:0000447">
    <property type="term" value="P:endonucleolytic cleavage in ITS1 to separate SSU-rRNA from 5.8S rRNA and LSU-rRNA from tricistronic rRNA transcript (SSU-rRNA, 5.8S rRNA, LSU-rRNA)"/>
    <property type="evidence" value="ECO:0007669"/>
    <property type="project" value="TreeGrafter"/>
</dbReference>
<evidence type="ECO:0000256" key="4">
    <source>
        <dbReference type="ARBA" id="ARBA00024893"/>
    </source>
</evidence>
<dbReference type="AlphaFoldDB" id="A0A420HDX4"/>
<sequence>MPREQKHSRGRRDKDNLKRKREEAENPCSQNSKKICDNHENGSLENYIALDVHDAQDEEINDSPFFGLLLDEEQDYFRRSDELLELNDFPDEEQRSLFISNVLREAENKELKIACSQSCSRLMERLILLCSTEQKKKLFEKFAGSFLHLIQHRFASHCCEMLFVQSAPVVTEELKTKSSSGEDIENNFPSMETLFLQTLDEFEGKMSTLLTDRFASHTLRVLLVILDGRSPFELSNRTLLQSKRKEKITIASLDTKPSPSLTKKRPVPSSFAYAVQKIISDLAISMDPPFIRLLATHPTGNPTLQLLLELELTNPNFKEKSKTGEKTIISSILSDAIDAENSESLVLINGLLYDSIGSRLLETICSFAPAKLFKQIYQFVFKDRIAAIVRNEISSYTAIRALTRISKQDLEEALTSILPQIPGLIERNRTLVIRILVERCHARGADTAQLISTISSAYGGHPETLLLKMTCLDITTLISATKSGHGAGSEHDTKTIQNPKLMSAQLHGSLLAQSLLMLSGRPSELIQITLLSLPPQILLALALYTTTSHIIQTALSPLLPVLFRRKLINSLLFSSQELSADEQNPVIALALSSAGSHVLDALFTCTVSSGPSLSGANMANSTPLFTFAERISLILVSREHEIRNSFFGRLVWRNWSLDLFKRSRSEWVHLVKNTPASQAMTVTESIGGITANTVMTTKTHTDETKKPAPTLNEPKSNGVNKMKSRKIKGFKYEAQEAGGKSPIQLARERYATGKGTGVNAKKLGSRLVSTSS</sequence>
<dbReference type="GO" id="GO:0000472">
    <property type="term" value="P:endonucleolytic cleavage to generate mature 5'-end of SSU-rRNA from (SSU-rRNA, 5.8S rRNA, LSU-rRNA)"/>
    <property type="evidence" value="ECO:0007669"/>
    <property type="project" value="TreeGrafter"/>
</dbReference>
<dbReference type="InterPro" id="IPR040000">
    <property type="entry name" value="NOP9"/>
</dbReference>
<accession>A0A420HDX4</accession>
<evidence type="ECO:0000256" key="7">
    <source>
        <dbReference type="SAM" id="MobiDB-lite"/>
    </source>
</evidence>
<organism evidence="8 9">
    <name type="scientific">Golovinomyces cichoracearum</name>
    <dbReference type="NCBI Taxonomy" id="62708"/>
    <lineage>
        <taxon>Eukaryota</taxon>
        <taxon>Fungi</taxon>
        <taxon>Dikarya</taxon>
        <taxon>Ascomycota</taxon>
        <taxon>Pezizomycotina</taxon>
        <taxon>Leotiomycetes</taxon>
        <taxon>Erysiphales</taxon>
        <taxon>Erysiphaceae</taxon>
        <taxon>Golovinomyces</taxon>
    </lineage>
</organism>
<evidence type="ECO:0000256" key="2">
    <source>
        <dbReference type="ARBA" id="ARBA00016427"/>
    </source>
</evidence>
<gene>
    <name evidence="8" type="ORF">GcM3_200029</name>
</gene>